<dbReference type="Pfam" id="PF01070">
    <property type="entry name" value="FMN_dh"/>
    <property type="match status" value="1"/>
</dbReference>
<keyword evidence="2 11" id="KW-0963">Cytoplasm</keyword>
<comment type="caution">
    <text evidence="13">The sequence shown here is derived from an EMBL/GenBank/DDBJ whole genome shotgun (WGS) entry which is preliminary data.</text>
</comment>
<dbReference type="PANTHER" id="PTHR43665:SF1">
    <property type="entry name" value="ISOPENTENYL-DIPHOSPHATE DELTA-ISOMERASE"/>
    <property type="match status" value="1"/>
</dbReference>
<feature type="domain" description="FMN-dependent dehydrogenase" evidence="12">
    <location>
        <begin position="193"/>
        <end position="356"/>
    </location>
</feature>
<dbReference type="SUPFAM" id="SSF51395">
    <property type="entry name" value="FMN-linked oxidoreductases"/>
    <property type="match status" value="1"/>
</dbReference>
<evidence type="ECO:0000256" key="3">
    <source>
        <dbReference type="ARBA" id="ARBA00022630"/>
    </source>
</evidence>
<dbReference type="GO" id="GO:0008299">
    <property type="term" value="P:isoprenoid biosynthetic process"/>
    <property type="evidence" value="ECO:0007669"/>
    <property type="project" value="UniProtKB-UniRule"/>
</dbReference>
<feature type="binding site" evidence="11">
    <location>
        <position position="240"/>
    </location>
    <ligand>
        <name>FMN</name>
        <dbReference type="ChEBI" id="CHEBI:58210"/>
    </ligand>
</feature>
<keyword evidence="5 11" id="KW-0479">Metal-binding</keyword>
<keyword evidence="8 11" id="KW-0414">Isoprene biosynthesis</keyword>
<feature type="binding site" evidence="11">
    <location>
        <position position="115"/>
    </location>
    <ligand>
        <name>FMN</name>
        <dbReference type="ChEBI" id="CHEBI:58210"/>
    </ligand>
</feature>
<evidence type="ECO:0000313" key="14">
    <source>
        <dbReference type="Proteomes" id="UP000430692"/>
    </source>
</evidence>
<evidence type="ECO:0000256" key="11">
    <source>
        <dbReference type="HAMAP-Rule" id="MF_00354"/>
    </source>
</evidence>
<dbReference type="HAMAP" id="MF_00354">
    <property type="entry name" value="Idi_2"/>
    <property type="match status" value="1"/>
</dbReference>
<comment type="catalytic activity">
    <reaction evidence="11">
        <text>isopentenyl diphosphate = dimethylallyl diphosphate</text>
        <dbReference type="Rhea" id="RHEA:23284"/>
        <dbReference type="ChEBI" id="CHEBI:57623"/>
        <dbReference type="ChEBI" id="CHEBI:128769"/>
        <dbReference type="EC" id="5.3.3.2"/>
    </reaction>
</comment>
<organism evidence="13 14">
    <name type="scientific">Shimazuella alba</name>
    <dbReference type="NCBI Taxonomy" id="2690964"/>
    <lineage>
        <taxon>Bacteria</taxon>
        <taxon>Bacillati</taxon>
        <taxon>Bacillota</taxon>
        <taxon>Bacilli</taxon>
        <taxon>Bacillales</taxon>
        <taxon>Thermoactinomycetaceae</taxon>
        <taxon>Shimazuella</taxon>
    </lineage>
</organism>
<dbReference type="GO" id="GO:0010181">
    <property type="term" value="F:FMN binding"/>
    <property type="evidence" value="ECO:0007669"/>
    <property type="project" value="UniProtKB-UniRule"/>
</dbReference>
<feature type="binding site" evidence="11">
    <location>
        <position position="178"/>
    </location>
    <ligand>
        <name>substrate</name>
    </ligand>
</feature>
<evidence type="ECO:0000256" key="7">
    <source>
        <dbReference type="ARBA" id="ARBA00022857"/>
    </source>
</evidence>
<feature type="binding site" evidence="11">
    <location>
        <position position="84"/>
    </location>
    <ligand>
        <name>FMN</name>
        <dbReference type="ChEBI" id="CHEBI:58210"/>
    </ligand>
</feature>
<gene>
    <name evidence="11" type="primary">fni</name>
    <name evidence="13" type="ORF">GSM42_14245</name>
</gene>
<dbReference type="EMBL" id="WUUL01000009">
    <property type="protein sequence ID" value="MXQ54854.1"/>
    <property type="molecule type" value="Genomic_DNA"/>
</dbReference>
<dbReference type="GO" id="GO:0070402">
    <property type="term" value="F:NADPH binding"/>
    <property type="evidence" value="ECO:0007669"/>
    <property type="project" value="UniProtKB-UniRule"/>
</dbReference>
<dbReference type="InterPro" id="IPR013785">
    <property type="entry name" value="Aldolase_TIM"/>
</dbReference>
<dbReference type="GO" id="GO:0005737">
    <property type="term" value="C:cytoplasm"/>
    <property type="evidence" value="ECO:0007669"/>
    <property type="project" value="UniProtKB-SubCell"/>
</dbReference>
<dbReference type="Gene3D" id="3.20.20.70">
    <property type="entry name" value="Aldolase class I"/>
    <property type="match status" value="1"/>
</dbReference>
<evidence type="ECO:0000256" key="1">
    <source>
        <dbReference type="ARBA" id="ARBA00001917"/>
    </source>
</evidence>
<comment type="cofactor">
    <cofactor evidence="1 11">
        <name>FMN</name>
        <dbReference type="ChEBI" id="CHEBI:58210"/>
    </cofactor>
</comment>
<comment type="subcellular location">
    <subcellularLocation>
        <location evidence="11">Cytoplasm</location>
    </subcellularLocation>
</comment>
<keyword evidence="6 11" id="KW-0460">Magnesium</keyword>
<comment type="cofactor">
    <cofactor evidence="11">
        <name>Mg(2+)</name>
        <dbReference type="ChEBI" id="CHEBI:18420"/>
    </cofactor>
</comment>
<comment type="similarity">
    <text evidence="11">Belongs to the IPP isomerase type 2 family.</text>
</comment>
<dbReference type="InterPro" id="IPR000262">
    <property type="entry name" value="FMN-dep_DH"/>
</dbReference>
<keyword evidence="7 11" id="KW-0521">NADP</keyword>
<evidence type="ECO:0000256" key="4">
    <source>
        <dbReference type="ARBA" id="ARBA00022643"/>
    </source>
</evidence>
<dbReference type="Proteomes" id="UP000430692">
    <property type="component" value="Unassembled WGS sequence"/>
</dbReference>
<feature type="binding site" evidence="11">
    <location>
        <position position="143"/>
    </location>
    <ligand>
        <name>FMN</name>
        <dbReference type="ChEBI" id="CHEBI:58210"/>
    </ligand>
</feature>
<keyword evidence="14" id="KW-1185">Reference proteome</keyword>
<comment type="cofactor">
    <cofactor evidence="11">
        <name>NADPH</name>
        <dbReference type="ChEBI" id="CHEBI:57783"/>
    </cofactor>
</comment>
<evidence type="ECO:0000256" key="5">
    <source>
        <dbReference type="ARBA" id="ARBA00022723"/>
    </source>
</evidence>
<feature type="binding site" evidence="11">
    <location>
        <begin position="26"/>
        <end position="27"/>
    </location>
    <ligand>
        <name>substrate</name>
    </ligand>
</feature>
<dbReference type="GO" id="GO:0016491">
    <property type="term" value="F:oxidoreductase activity"/>
    <property type="evidence" value="ECO:0007669"/>
    <property type="project" value="InterPro"/>
</dbReference>
<dbReference type="GO" id="GO:0004452">
    <property type="term" value="F:isopentenyl-diphosphate delta-isomerase activity"/>
    <property type="evidence" value="ECO:0007669"/>
    <property type="project" value="UniProtKB-UniRule"/>
</dbReference>
<feature type="binding site" evidence="11">
    <location>
        <begin position="115"/>
        <end position="117"/>
    </location>
    <ligand>
        <name>substrate</name>
    </ligand>
</feature>
<evidence type="ECO:0000256" key="10">
    <source>
        <dbReference type="ARBA" id="ARBA00025810"/>
    </source>
</evidence>
<evidence type="ECO:0000256" key="2">
    <source>
        <dbReference type="ARBA" id="ARBA00022490"/>
    </source>
</evidence>
<evidence type="ECO:0000256" key="8">
    <source>
        <dbReference type="ARBA" id="ARBA00023229"/>
    </source>
</evidence>
<dbReference type="GO" id="GO:0000287">
    <property type="term" value="F:magnesium ion binding"/>
    <property type="evidence" value="ECO:0007669"/>
    <property type="project" value="UniProtKB-UniRule"/>
</dbReference>
<dbReference type="InterPro" id="IPR011179">
    <property type="entry name" value="IPdP_isomerase"/>
</dbReference>
<dbReference type="PANTHER" id="PTHR43665">
    <property type="entry name" value="ISOPENTENYL-DIPHOSPHATE DELTA-ISOMERASE"/>
    <property type="match status" value="1"/>
</dbReference>
<reference evidence="13 14" key="1">
    <citation type="submission" date="2019-12" db="EMBL/GenBank/DDBJ databases">
        <title>Whole-genome analyses of novel actinobacteria.</title>
        <authorList>
            <person name="Sahin N."/>
            <person name="Saygin H."/>
        </authorList>
    </citation>
    <scope>NUCLEOTIDE SEQUENCE [LARGE SCALE GENOMIC DNA]</scope>
    <source>
        <strain evidence="13 14">KC615</strain>
    </source>
</reference>
<evidence type="ECO:0000256" key="9">
    <source>
        <dbReference type="ARBA" id="ARBA00023235"/>
    </source>
</evidence>
<accession>A0A6I4W252</accession>
<comment type="subunit">
    <text evidence="10 11">Homooctamer. Dimer of tetramers.</text>
</comment>
<dbReference type="NCBIfam" id="TIGR02151">
    <property type="entry name" value="IPP_isom_2"/>
    <property type="match status" value="1"/>
</dbReference>
<keyword evidence="4 11" id="KW-0288">FMN</keyword>
<dbReference type="PIRSF" id="PIRSF003314">
    <property type="entry name" value="IPP_isomerase"/>
    <property type="match status" value="1"/>
</dbReference>
<comment type="caution">
    <text evidence="11">Lacks conserved residue(s) required for the propagation of feature annotation.</text>
</comment>
<sequence length="359" mass="38996">MSILLALIENRSDGWIMAPQQDTKQRKAEHVQIVLNEDVTGKGITTGFERYRFEHQALPEIDFDSISLQTNFLDKTLATPLLVSSMTGGTHETGNINRVLATAAQERGWALALGSMRVAIENPETHATFQMRPFAPDIPILINLGAIQLNRGIGLDQCRQIVEIADADALILHLNPMQEVFQPNGDTNFAGLLQKIEALSKKLDVPVGVKEVGWGIHGSLAKQLYDCGVHFIDVAGAGGTSWSQVESFRSTPILKRAADAFLDWGIPTADCIYDVRKKVLNGFLIASGGLQSGVDVAKSIALGANLAGFGRFLLRDAVDEPSKLVERMAQVELELKLAMFGVGAVTIDSLGHKFINRIG</sequence>
<feature type="binding site" evidence="11">
    <location>
        <position position="210"/>
    </location>
    <ligand>
        <name>FMN</name>
        <dbReference type="ChEBI" id="CHEBI:58210"/>
    </ligand>
</feature>
<evidence type="ECO:0000313" key="13">
    <source>
        <dbReference type="EMBL" id="MXQ54854.1"/>
    </source>
</evidence>
<dbReference type="AlphaFoldDB" id="A0A6I4W252"/>
<feature type="binding site" evidence="11">
    <location>
        <position position="179"/>
    </location>
    <ligand>
        <name>Mg(2+)</name>
        <dbReference type="ChEBI" id="CHEBI:18420"/>
    </ligand>
</feature>
<dbReference type="EC" id="5.3.3.2" evidence="11"/>
<comment type="function">
    <text evidence="11">Involved in the biosynthesis of isoprenoids. Catalyzes the 1,3-allylic rearrangement of the homoallylic substrate isopentenyl (IPP) to its allylic isomer, dimethylallyl diphosphate (DMAPP).</text>
</comment>
<proteinExistence type="inferred from homology"/>
<dbReference type="CDD" id="cd02811">
    <property type="entry name" value="IDI-2_FMN"/>
    <property type="match status" value="1"/>
</dbReference>
<evidence type="ECO:0000256" key="6">
    <source>
        <dbReference type="ARBA" id="ARBA00022842"/>
    </source>
</evidence>
<evidence type="ECO:0000259" key="12">
    <source>
        <dbReference type="Pfam" id="PF01070"/>
    </source>
</evidence>
<name>A0A6I4W252_9BACL</name>
<feature type="binding site" evidence="11">
    <location>
        <begin position="85"/>
        <end position="87"/>
    </location>
    <ligand>
        <name>FMN</name>
        <dbReference type="ChEBI" id="CHEBI:58210"/>
    </ligand>
</feature>
<keyword evidence="9 11" id="KW-0413">Isomerase</keyword>
<protein>
    <recommendedName>
        <fullName evidence="11">Isopentenyl-diphosphate delta-isomerase</fullName>
        <shortName evidence="11">IPP isomerase</shortName>
        <ecNumber evidence="11">5.3.3.2</ecNumber>
    </recommendedName>
    <alternativeName>
        <fullName evidence="11">Isopentenyl diphosphate:dimethylallyl diphosphate isomerase</fullName>
    </alternativeName>
    <alternativeName>
        <fullName evidence="11">Isopentenyl pyrophosphate isomerase</fullName>
    </alternativeName>
    <alternativeName>
        <fullName evidence="11">Type 2 isopentenyl diphosphate isomerase</fullName>
        <shortName evidence="11">IDI-2</shortName>
    </alternativeName>
</protein>
<keyword evidence="3 11" id="KW-0285">Flavoprotein</keyword>